<feature type="transmembrane region" description="Helical" evidence="8">
    <location>
        <begin position="105"/>
        <end position="122"/>
    </location>
</feature>
<feature type="transmembrane region" description="Helical" evidence="8">
    <location>
        <begin position="245"/>
        <end position="263"/>
    </location>
</feature>
<evidence type="ECO:0000256" key="1">
    <source>
        <dbReference type="ARBA" id="ARBA00004651"/>
    </source>
</evidence>
<evidence type="ECO:0000256" key="8">
    <source>
        <dbReference type="SAM" id="Phobius"/>
    </source>
</evidence>
<evidence type="ECO:0000313" key="11">
    <source>
        <dbReference type="Proteomes" id="UP000198680"/>
    </source>
</evidence>
<dbReference type="STRING" id="1137991.SAMN05660642_02528"/>
<keyword evidence="6 8" id="KW-1133">Transmembrane helix</keyword>
<organism evidence="10 11">
    <name type="scientific">Geodermatophilus siccatus</name>
    <dbReference type="NCBI Taxonomy" id="1137991"/>
    <lineage>
        <taxon>Bacteria</taxon>
        <taxon>Bacillati</taxon>
        <taxon>Actinomycetota</taxon>
        <taxon>Actinomycetes</taxon>
        <taxon>Geodermatophilales</taxon>
        <taxon>Geodermatophilaceae</taxon>
        <taxon>Geodermatophilus</taxon>
    </lineage>
</organism>
<name>A0A1G9TJ67_9ACTN</name>
<evidence type="ECO:0000256" key="3">
    <source>
        <dbReference type="ARBA" id="ARBA00022448"/>
    </source>
</evidence>
<evidence type="ECO:0000259" key="9">
    <source>
        <dbReference type="Pfam" id="PF00892"/>
    </source>
</evidence>
<dbReference type="PANTHER" id="PTHR22911:SF137">
    <property type="entry name" value="SOLUTE CARRIER FAMILY 35 MEMBER G2-RELATED"/>
    <property type="match status" value="1"/>
</dbReference>
<dbReference type="SUPFAM" id="SSF103481">
    <property type="entry name" value="Multidrug resistance efflux transporter EmrE"/>
    <property type="match status" value="2"/>
</dbReference>
<reference evidence="11" key="1">
    <citation type="submission" date="2016-10" db="EMBL/GenBank/DDBJ databases">
        <authorList>
            <person name="Varghese N."/>
            <person name="Submissions S."/>
        </authorList>
    </citation>
    <scope>NUCLEOTIDE SEQUENCE [LARGE SCALE GENOMIC DNA]</scope>
    <source>
        <strain evidence="11">DSM 45419</strain>
    </source>
</reference>
<dbReference type="Proteomes" id="UP000198680">
    <property type="component" value="Unassembled WGS sequence"/>
</dbReference>
<dbReference type="AlphaFoldDB" id="A0A1G9TJ67"/>
<proteinExistence type="inferred from homology"/>
<feature type="transmembrane region" description="Helical" evidence="8">
    <location>
        <begin position="9"/>
        <end position="28"/>
    </location>
</feature>
<dbReference type="Pfam" id="PF00892">
    <property type="entry name" value="EamA"/>
    <property type="match status" value="2"/>
</dbReference>
<keyword evidence="5 8" id="KW-0812">Transmembrane</keyword>
<protein>
    <submittedName>
        <fullName evidence="10">Chloramphenicol-sensitive protein RarD</fullName>
    </submittedName>
</protein>
<dbReference type="NCBIfam" id="TIGR00688">
    <property type="entry name" value="rarD"/>
    <property type="match status" value="1"/>
</dbReference>
<feature type="transmembrane region" description="Helical" evidence="8">
    <location>
        <begin position="129"/>
        <end position="146"/>
    </location>
</feature>
<dbReference type="PANTHER" id="PTHR22911">
    <property type="entry name" value="ACYL-MALONYL CONDENSING ENZYME-RELATED"/>
    <property type="match status" value="1"/>
</dbReference>
<dbReference type="GO" id="GO:0005886">
    <property type="term" value="C:plasma membrane"/>
    <property type="evidence" value="ECO:0007669"/>
    <property type="project" value="UniProtKB-SubCell"/>
</dbReference>
<keyword evidence="11" id="KW-1185">Reference proteome</keyword>
<feature type="domain" description="EamA" evidence="9">
    <location>
        <begin position="14"/>
        <end position="144"/>
    </location>
</feature>
<keyword evidence="7 8" id="KW-0472">Membrane</keyword>
<evidence type="ECO:0000313" key="10">
    <source>
        <dbReference type="EMBL" id="SDM47598.1"/>
    </source>
</evidence>
<dbReference type="InterPro" id="IPR000620">
    <property type="entry name" value="EamA_dom"/>
</dbReference>
<comment type="similarity">
    <text evidence="2">Belongs to the EamA transporter family.</text>
</comment>
<sequence length="308" mass="32566">MPRVDERRAGVASGLAAYGLWGMFPLYFPLLEPAGGLEIVAHRVIWSLLFVAVLLTAVRAWPQVRATVTDRRALLVLSGAAVLIAANWLVFVYAVNSGHVVETSLGYFINPLVSVLLGVVVFAERLRRLQWVAVGIAAVAVGVLTVDYGRPPWIALALAVSFGLYGLMKKLVRVAAAPGLFVETALVVVPAVAVLAVLHARGEGTAGSAGTGHLLLLLSSGVATAVPLLLFAGATRRIPLSTVGLLQYVTPLMQLAIGVFLYGEPMPPARLAGFVIVWIALAVFTVDSLRNARATVRRRTAEATPAPV</sequence>
<feature type="transmembrane region" description="Helical" evidence="8">
    <location>
        <begin position="73"/>
        <end position="93"/>
    </location>
</feature>
<evidence type="ECO:0000256" key="2">
    <source>
        <dbReference type="ARBA" id="ARBA00007362"/>
    </source>
</evidence>
<dbReference type="InterPro" id="IPR037185">
    <property type="entry name" value="EmrE-like"/>
</dbReference>
<feature type="transmembrane region" description="Helical" evidence="8">
    <location>
        <begin position="40"/>
        <end position="61"/>
    </location>
</feature>
<evidence type="ECO:0000256" key="6">
    <source>
        <dbReference type="ARBA" id="ARBA00022989"/>
    </source>
</evidence>
<comment type="subcellular location">
    <subcellularLocation>
        <location evidence="1">Cell membrane</location>
        <topology evidence="1">Multi-pass membrane protein</topology>
    </subcellularLocation>
</comment>
<evidence type="ECO:0000256" key="7">
    <source>
        <dbReference type="ARBA" id="ARBA00023136"/>
    </source>
</evidence>
<dbReference type="EMBL" id="FNHE01000006">
    <property type="protein sequence ID" value="SDM47598.1"/>
    <property type="molecule type" value="Genomic_DNA"/>
</dbReference>
<keyword evidence="3" id="KW-0813">Transport</keyword>
<evidence type="ECO:0000256" key="4">
    <source>
        <dbReference type="ARBA" id="ARBA00022475"/>
    </source>
</evidence>
<accession>A0A1G9TJ67</accession>
<feature type="transmembrane region" description="Helical" evidence="8">
    <location>
        <begin position="212"/>
        <end position="233"/>
    </location>
</feature>
<keyword evidence="4" id="KW-1003">Cell membrane</keyword>
<gene>
    <name evidence="10" type="ORF">SAMN05660642_02528</name>
</gene>
<dbReference type="InterPro" id="IPR004626">
    <property type="entry name" value="RarD"/>
</dbReference>
<feature type="transmembrane region" description="Helical" evidence="8">
    <location>
        <begin position="152"/>
        <end position="168"/>
    </location>
</feature>
<feature type="transmembrane region" description="Helical" evidence="8">
    <location>
        <begin position="269"/>
        <end position="289"/>
    </location>
</feature>
<feature type="domain" description="EamA" evidence="9">
    <location>
        <begin position="154"/>
        <end position="284"/>
    </location>
</feature>
<evidence type="ECO:0000256" key="5">
    <source>
        <dbReference type="ARBA" id="ARBA00022692"/>
    </source>
</evidence>
<feature type="transmembrane region" description="Helical" evidence="8">
    <location>
        <begin position="180"/>
        <end position="200"/>
    </location>
</feature>